<organism evidence="1 2">
    <name type="scientific">Actinidia rufa</name>
    <dbReference type="NCBI Taxonomy" id="165716"/>
    <lineage>
        <taxon>Eukaryota</taxon>
        <taxon>Viridiplantae</taxon>
        <taxon>Streptophyta</taxon>
        <taxon>Embryophyta</taxon>
        <taxon>Tracheophyta</taxon>
        <taxon>Spermatophyta</taxon>
        <taxon>Magnoliopsida</taxon>
        <taxon>eudicotyledons</taxon>
        <taxon>Gunneridae</taxon>
        <taxon>Pentapetalae</taxon>
        <taxon>asterids</taxon>
        <taxon>Ericales</taxon>
        <taxon>Actinidiaceae</taxon>
        <taxon>Actinidia</taxon>
    </lineage>
</organism>
<gene>
    <name evidence="1" type="ORF">Acr_13g0000120</name>
</gene>
<dbReference type="OrthoDB" id="1000646at2759"/>
<dbReference type="AlphaFoldDB" id="A0A7J0FIV3"/>
<dbReference type="Proteomes" id="UP000585474">
    <property type="component" value="Unassembled WGS sequence"/>
</dbReference>
<proteinExistence type="predicted"/>
<keyword evidence="2" id="KW-1185">Reference proteome</keyword>
<sequence>MADPIKEVALIALGPVPVSFSHSQPAQRVMSVLLNGRNFHAWSCSFQFYLGEKRKTRRILGKEPKPDESDPKCMLMPAMSPESLSSIKISLMPLRLPWDSLLLIILDTSRLDGKNWPSTSLSVISPAMGLLSPSALIIGIHWMAMSEGIAFNHLFLCLSPLPLLQIRWPCCTFGDLNIFSFFGTAVAVGGCRGGGRGQGTPRTGAIVEMEPMHADLPNFNQLQTQIAQLQSHLGLIPSSSSDPMAAIVAGTPTALHGPPSSISLAVELFAEDGCVPPCPLLILESPPPRDPEFHSLPSHTGSLPSIVTIDPSQVYSRCPRSQDQLSTSSQEPALQNPLWVSTIKAAMDTLHHNRTWDLVALPAWEHTVGCKWVFSVKYLADGSVD</sequence>
<protein>
    <recommendedName>
        <fullName evidence="3">Mitochondrial protein</fullName>
    </recommendedName>
</protein>
<evidence type="ECO:0008006" key="3">
    <source>
        <dbReference type="Google" id="ProtNLM"/>
    </source>
</evidence>
<evidence type="ECO:0000313" key="2">
    <source>
        <dbReference type="Proteomes" id="UP000585474"/>
    </source>
</evidence>
<comment type="caution">
    <text evidence="1">The sequence shown here is derived from an EMBL/GenBank/DDBJ whole genome shotgun (WGS) entry which is preliminary data.</text>
</comment>
<reference evidence="1 2" key="1">
    <citation type="submission" date="2019-07" db="EMBL/GenBank/DDBJ databases">
        <title>De Novo Assembly of kiwifruit Actinidia rufa.</title>
        <authorList>
            <person name="Sugita-Konishi S."/>
            <person name="Sato K."/>
            <person name="Mori E."/>
            <person name="Abe Y."/>
            <person name="Kisaki G."/>
            <person name="Hamano K."/>
            <person name="Suezawa K."/>
            <person name="Otani M."/>
            <person name="Fukuda T."/>
            <person name="Manabe T."/>
            <person name="Gomi K."/>
            <person name="Tabuchi M."/>
            <person name="Akimitsu K."/>
            <person name="Kataoka I."/>
        </authorList>
    </citation>
    <scope>NUCLEOTIDE SEQUENCE [LARGE SCALE GENOMIC DNA]</scope>
    <source>
        <strain evidence="2">cv. Fuchu</strain>
    </source>
</reference>
<evidence type="ECO:0000313" key="1">
    <source>
        <dbReference type="EMBL" id="GFY98611.1"/>
    </source>
</evidence>
<accession>A0A7J0FIV3</accession>
<name>A0A7J0FIV3_9ERIC</name>
<dbReference type="EMBL" id="BJWL01000013">
    <property type="protein sequence ID" value="GFY98611.1"/>
    <property type="molecule type" value="Genomic_DNA"/>
</dbReference>